<organism evidence="2 3">
    <name type="scientific">Leptospira noguchii str. 2007001578</name>
    <dbReference type="NCBI Taxonomy" id="1049974"/>
    <lineage>
        <taxon>Bacteria</taxon>
        <taxon>Pseudomonadati</taxon>
        <taxon>Spirochaetota</taxon>
        <taxon>Spirochaetia</taxon>
        <taxon>Leptospirales</taxon>
        <taxon>Leptospiraceae</taxon>
        <taxon>Leptospira</taxon>
    </lineage>
</organism>
<dbReference type="EMBL" id="AHMH02000062">
    <property type="protein sequence ID" value="EMN01147.1"/>
    <property type="molecule type" value="Genomic_DNA"/>
</dbReference>
<dbReference type="PROSITE" id="PS50828">
    <property type="entry name" value="SMR"/>
    <property type="match status" value="1"/>
</dbReference>
<dbReference type="Gene3D" id="3.30.1370.110">
    <property type="match status" value="1"/>
</dbReference>
<comment type="caution">
    <text evidence="2">The sequence shown here is derived from an EMBL/GenBank/DDBJ whole genome shotgun (WGS) entry which is preliminary data.</text>
</comment>
<dbReference type="Proteomes" id="UP000012099">
    <property type="component" value="Unassembled WGS sequence"/>
</dbReference>
<evidence type="ECO:0000259" key="1">
    <source>
        <dbReference type="PROSITE" id="PS50828"/>
    </source>
</evidence>
<dbReference type="InterPro" id="IPR002625">
    <property type="entry name" value="Smr_dom"/>
</dbReference>
<protein>
    <submittedName>
        <fullName evidence="2">Smr domain protein</fullName>
    </submittedName>
</protein>
<gene>
    <name evidence="2" type="ORF">LEP1GSC035_3945</name>
</gene>
<reference evidence="2 3" key="1">
    <citation type="submission" date="2013-01" db="EMBL/GenBank/DDBJ databases">
        <authorList>
            <person name="Harkins D.M."/>
            <person name="Durkin A.S."/>
            <person name="Brinkac L.M."/>
            <person name="Haft D.H."/>
            <person name="Selengut J.D."/>
            <person name="Sanka R."/>
            <person name="DePew J."/>
            <person name="Purushe J."/>
            <person name="Whelen A.C."/>
            <person name="Vinetz J.M."/>
            <person name="Sutton G.G."/>
            <person name="Nierman W.C."/>
            <person name="Fouts D.E."/>
        </authorList>
    </citation>
    <scope>NUCLEOTIDE SEQUENCE [LARGE SCALE GENOMIC DNA]</scope>
    <source>
        <strain evidence="2 3">2007001578</strain>
    </source>
</reference>
<name>A0ABN0J2M9_9LEPT</name>
<keyword evidence="3" id="KW-1185">Reference proteome</keyword>
<dbReference type="InterPro" id="IPR036063">
    <property type="entry name" value="Smr_dom_sf"/>
</dbReference>
<accession>A0ABN0J2M9</accession>
<dbReference type="Pfam" id="PF01713">
    <property type="entry name" value="Smr"/>
    <property type="match status" value="1"/>
</dbReference>
<evidence type="ECO:0000313" key="3">
    <source>
        <dbReference type="Proteomes" id="UP000012099"/>
    </source>
</evidence>
<feature type="domain" description="Smr" evidence="1">
    <location>
        <begin position="38"/>
        <end position="113"/>
    </location>
</feature>
<sequence>MKFFVFYTSKQKTLVPKKVSDCMKKKSVKLGYSGAKTIYIRKLRFEEAQWKLEKEIQEAFLAGETLIEIVHGIGEGILKKLTLDTIRSHDFLKEVDYSQFGISNPGSTLVEVLGPDKNVLKRYLK</sequence>
<proteinExistence type="predicted"/>
<evidence type="ECO:0000313" key="2">
    <source>
        <dbReference type="EMBL" id="EMN01147.1"/>
    </source>
</evidence>